<feature type="compositionally biased region" description="Pro residues" evidence="1">
    <location>
        <begin position="385"/>
        <end position="401"/>
    </location>
</feature>
<feature type="compositionally biased region" description="Pro residues" evidence="1">
    <location>
        <begin position="347"/>
        <end position="366"/>
    </location>
</feature>
<comment type="caution">
    <text evidence="2">The sequence shown here is derived from an EMBL/GenBank/DDBJ whole genome shotgun (WGS) entry which is preliminary data.</text>
</comment>
<dbReference type="GeneID" id="92027073"/>
<evidence type="ECO:0000313" key="2">
    <source>
        <dbReference type="EMBL" id="KAK7529868.1"/>
    </source>
</evidence>
<feature type="compositionally biased region" description="Basic residues" evidence="1">
    <location>
        <begin position="667"/>
        <end position="676"/>
    </location>
</feature>
<accession>A0ABR1L3Q8</accession>
<feature type="compositionally biased region" description="Low complexity" evidence="1">
    <location>
        <begin position="1"/>
        <end position="10"/>
    </location>
</feature>
<evidence type="ECO:0000313" key="3">
    <source>
        <dbReference type="Proteomes" id="UP001360953"/>
    </source>
</evidence>
<feature type="region of interest" description="Disordered" evidence="1">
    <location>
        <begin position="1"/>
        <end position="1038"/>
    </location>
</feature>
<dbReference type="RefSeq" id="XP_066650234.1">
    <property type="nucleotide sequence ID" value="XM_066794167.1"/>
</dbReference>
<evidence type="ECO:0000256" key="1">
    <source>
        <dbReference type="SAM" id="MobiDB-lite"/>
    </source>
</evidence>
<feature type="compositionally biased region" description="Acidic residues" evidence="1">
    <location>
        <begin position="913"/>
        <end position="931"/>
    </location>
</feature>
<feature type="compositionally biased region" description="Basic and acidic residues" evidence="1">
    <location>
        <begin position="784"/>
        <end position="796"/>
    </location>
</feature>
<feature type="compositionally biased region" description="Pro residues" evidence="1">
    <location>
        <begin position="195"/>
        <end position="242"/>
    </location>
</feature>
<dbReference type="Proteomes" id="UP001360953">
    <property type="component" value="Unassembled WGS sequence"/>
</dbReference>
<feature type="compositionally biased region" description="Basic and acidic residues" evidence="1">
    <location>
        <begin position="820"/>
        <end position="847"/>
    </location>
</feature>
<feature type="compositionally biased region" description="Polar residues" evidence="1">
    <location>
        <begin position="932"/>
        <end position="941"/>
    </location>
</feature>
<feature type="compositionally biased region" description="Pro residues" evidence="1">
    <location>
        <begin position="274"/>
        <end position="297"/>
    </location>
</feature>
<name>A0ABR1L3Q8_9PEZI</name>
<feature type="compositionally biased region" description="Low complexity" evidence="1">
    <location>
        <begin position="546"/>
        <end position="558"/>
    </location>
</feature>
<sequence length="1038" mass="115773">MSATPNPFGFPNGGGNSHHPPAQPQQQDGASVPRPSENHHHPGSVPLQRAESNPSGATAFDLLNRSRHGLQQWAAGHHPTGGANGRQLSGNEQSGLRAARRPGDDRNGHHQVAMGPKSPTGLEDERRDSRFAPEQRESNIHPALRSGPAREQNGNLAAAPPRPEQQLHRANGLAYGTGPGLHMPPASINHLLPQRPGPQVPPSPIRRPPSPGPGLHVPPSPMHQHPPPRPVSPRPARGPPQSFPSQSYAWEQNQQQQFRSGPPMRAQPQQYWPAPQPQPLRRPPAPPHVWPAHPGPRYPGRRQSDPPHARPPRPVLPYGGPGYGPELGVPENGPRPRGPPGSHVAPPNGPPQGGPRPYANPGPGPVPVLSGPDLGMEPEREQNPQPGPILSPPGSPMPSSPTIPAHAAPVMEQEPEPEPRPGPGPGPEPEREPKPEPEPEPETEPVSRSRSLVHRALSALGSKMRHSRQSGEKQPENRAASPGPPPSLEQPQAPVRLAPAQSRAPSPTHSGRHPPSRGVSPYTVQQALHAPRGRAPARSPYPGRVPSRSPSRCASRSPTGDQRRSHRSYRERSPSPVRRRRRSPTPEPRRSRRESDDSGSHYSTPTPRRARSRGRAREPSCCRSRSRPREPSCCRSRSRSRGRSRGRRPARSPPHSAPSYYVSAFRSRSRSRTRSRSRSEEDLHRRSRREKKKKRRNGSCESPEPSRSEDDDDDEDDEGDEEEDERETGRHNKETQTPRKTGRAKKFFASVGRRLVQLDPEEAARHERLPPRSEWVTADTILSDEWRERERAVEDRRRRRRRRERGEDCEDDGHRRGRSPRRDDSEEDREVSRILRESRHARSERDGGFQYRTLDPRASEPAGQVPHGEQSYQSTHNPQDWAQQQEETGSQFLQVNIERSPTAGSRRESAWAADEDALAQERAEAEDEDENNYQNAVNTPGTGPDRDYGQRPSIGRRISRMGGDIKSFVRRRTSQLRGGGDGDGNGEQQRPNRPRRYGYVEMKERPPMVTWTSDTRPPYERPPQQHPRHRRRPCQDAP</sequence>
<feature type="compositionally biased region" description="Polar residues" evidence="1">
    <location>
        <begin position="870"/>
        <end position="903"/>
    </location>
</feature>
<gene>
    <name evidence="2" type="ORF">J3D65DRAFT_160840</name>
</gene>
<feature type="compositionally biased region" description="Basic and acidic residues" evidence="1">
    <location>
        <begin position="727"/>
        <end position="737"/>
    </location>
</feature>
<feature type="compositionally biased region" description="Acidic residues" evidence="1">
    <location>
        <begin position="709"/>
        <end position="726"/>
    </location>
</feature>
<feature type="compositionally biased region" description="Basic and acidic residues" evidence="1">
    <location>
        <begin position="428"/>
        <end position="437"/>
    </location>
</feature>
<feature type="compositionally biased region" description="Polar residues" evidence="1">
    <location>
        <begin position="243"/>
        <end position="259"/>
    </location>
</feature>
<feature type="compositionally biased region" description="Basic and acidic residues" evidence="1">
    <location>
        <begin position="123"/>
        <end position="139"/>
    </location>
</feature>
<feature type="compositionally biased region" description="Basic residues" evidence="1">
    <location>
        <begin position="636"/>
        <end position="650"/>
    </location>
</feature>
<feature type="compositionally biased region" description="Basic and acidic residues" evidence="1">
    <location>
        <begin position="587"/>
        <end position="599"/>
    </location>
</feature>
<organism evidence="2 3">
    <name type="scientific">Phyllosticta citribraziliensis</name>
    <dbReference type="NCBI Taxonomy" id="989973"/>
    <lineage>
        <taxon>Eukaryota</taxon>
        <taxon>Fungi</taxon>
        <taxon>Dikarya</taxon>
        <taxon>Ascomycota</taxon>
        <taxon>Pezizomycotina</taxon>
        <taxon>Dothideomycetes</taxon>
        <taxon>Dothideomycetes incertae sedis</taxon>
        <taxon>Botryosphaeriales</taxon>
        <taxon>Phyllostictaceae</taxon>
        <taxon>Phyllosticta</taxon>
    </lineage>
</organism>
<feature type="compositionally biased region" description="Basic residues" evidence="1">
    <location>
        <begin position="685"/>
        <end position="697"/>
    </location>
</feature>
<keyword evidence="3" id="KW-1185">Reference proteome</keyword>
<proteinExistence type="predicted"/>
<dbReference type="EMBL" id="JBBPEH010000015">
    <property type="protein sequence ID" value="KAK7529868.1"/>
    <property type="molecule type" value="Genomic_DNA"/>
</dbReference>
<protein>
    <recommendedName>
        <fullName evidence="4">Serine/arginine repetitive matrix protein 1-like</fullName>
    </recommendedName>
</protein>
<feature type="compositionally biased region" description="Basic and acidic residues" evidence="1">
    <location>
        <begin position="762"/>
        <end position="771"/>
    </location>
</feature>
<reference evidence="2 3" key="1">
    <citation type="submission" date="2024-04" db="EMBL/GenBank/DDBJ databases">
        <title>Phyllosticta paracitricarpa is synonymous to the EU quarantine fungus P. citricarpa based on phylogenomic analyses.</title>
        <authorList>
            <consortium name="Lawrence Berkeley National Laboratory"/>
            <person name="Van ingen-buijs V.A."/>
            <person name="Van westerhoven A.C."/>
            <person name="Haridas S."/>
            <person name="Skiadas P."/>
            <person name="Martin F."/>
            <person name="Groenewald J.Z."/>
            <person name="Crous P.W."/>
            <person name="Seidl M.F."/>
        </authorList>
    </citation>
    <scope>NUCLEOTIDE SEQUENCE [LARGE SCALE GENOMIC DNA]</scope>
    <source>
        <strain evidence="2 3">CPC 17464</strain>
    </source>
</reference>
<evidence type="ECO:0008006" key="4">
    <source>
        <dbReference type="Google" id="ProtNLM"/>
    </source>
</evidence>